<protein>
    <recommendedName>
        <fullName evidence="1">Integrase catalytic domain-containing protein</fullName>
    </recommendedName>
</protein>
<dbReference type="GO" id="GO:0003676">
    <property type="term" value="F:nucleic acid binding"/>
    <property type="evidence" value="ECO:0007669"/>
    <property type="project" value="InterPro"/>
</dbReference>
<evidence type="ECO:0000313" key="3">
    <source>
        <dbReference type="EMBL" id="BBY92735.1"/>
    </source>
</evidence>
<keyword evidence="5" id="KW-1185">Reference proteome</keyword>
<dbReference type="InterPro" id="IPR001584">
    <property type="entry name" value="Integrase_cat-core"/>
</dbReference>
<gene>
    <name evidence="2" type="ORF">MGALJ_20090</name>
    <name evidence="3" type="ORF">MGALJ_24040</name>
    <name evidence="4" type="ORF">MGALJ_45550</name>
</gene>
<reference evidence="4 5" key="1">
    <citation type="journal article" date="2019" name="Emerg. Microbes Infect.">
        <title>Comprehensive subspecies identification of 175 nontuberculous mycobacteria species based on 7547 genomic profiles.</title>
        <authorList>
            <person name="Matsumoto Y."/>
            <person name="Kinjo T."/>
            <person name="Motooka D."/>
            <person name="Nabeya D."/>
            <person name="Jung N."/>
            <person name="Uechi K."/>
            <person name="Horii T."/>
            <person name="Iida T."/>
            <person name="Fujita J."/>
            <person name="Nakamura S."/>
        </authorList>
    </citation>
    <scope>NUCLEOTIDE SEQUENCE [LARGE SCALE GENOMIC DNA]</scope>
    <source>
        <strain evidence="4 5">JCM 6399</strain>
    </source>
</reference>
<evidence type="ECO:0000313" key="4">
    <source>
        <dbReference type="EMBL" id="BBY94886.1"/>
    </source>
</evidence>
<reference evidence="4" key="2">
    <citation type="submission" date="2020-02" db="EMBL/GenBank/DDBJ databases">
        <authorList>
            <person name="Matsumoto Y."/>
            <person name="Motooka D."/>
            <person name="Nakamura S."/>
        </authorList>
    </citation>
    <scope>NUCLEOTIDE SEQUENCE</scope>
    <source>
        <strain evidence="4">JCM 6399</strain>
    </source>
</reference>
<proteinExistence type="predicted"/>
<evidence type="ECO:0000259" key="1">
    <source>
        <dbReference type="PROSITE" id="PS50994"/>
    </source>
</evidence>
<accession>A0A9W4FHA0</accession>
<evidence type="ECO:0000313" key="5">
    <source>
        <dbReference type="Proteomes" id="UP000465785"/>
    </source>
</evidence>
<dbReference type="KEGG" id="mgau:MGALJ_24040"/>
<dbReference type="Proteomes" id="UP000465785">
    <property type="component" value="Chromosome"/>
</dbReference>
<dbReference type="PROSITE" id="PS50994">
    <property type="entry name" value="INTEGRASE"/>
    <property type="match status" value="1"/>
</dbReference>
<dbReference type="AlphaFoldDB" id="A0A9W4FHA0"/>
<dbReference type="InterPro" id="IPR012337">
    <property type="entry name" value="RNaseH-like_sf"/>
</dbReference>
<dbReference type="EMBL" id="AP022601">
    <property type="protein sequence ID" value="BBY94886.1"/>
    <property type="molecule type" value="Genomic_DNA"/>
</dbReference>
<organism evidence="4 5">
    <name type="scientific">Mycobacterium gallinarum</name>
    <dbReference type="NCBI Taxonomy" id="39689"/>
    <lineage>
        <taxon>Bacteria</taxon>
        <taxon>Bacillati</taxon>
        <taxon>Actinomycetota</taxon>
        <taxon>Actinomycetes</taxon>
        <taxon>Mycobacteriales</taxon>
        <taxon>Mycobacteriaceae</taxon>
        <taxon>Mycobacterium</taxon>
    </lineage>
</organism>
<dbReference type="GO" id="GO:0015074">
    <property type="term" value="P:DNA integration"/>
    <property type="evidence" value="ECO:0007669"/>
    <property type="project" value="InterPro"/>
</dbReference>
<dbReference type="EMBL" id="AP022601">
    <property type="protein sequence ID" value="BBY92735.1"/>
    <property type="molecule type" value="Genomic_DNA"/>
</dbReference>
<dbReference type="Pfam" id="PF13683">
    <property type="entry name" value="rve_3"/>
    <property type="match status" value="1"/>
</dbReference>
<dbReference type="KEGG" id="mgau:MGALJ_20090"/>
<name>A0A9W4FHA0_9MYCO</name>
<feature type="domain" description="Integrase catalytic" evidence="1">
    <location>
        <begin position="1"/>
        <end position="96"/>
    </location>
</feature>
<dbReference type="KEGG" id="mgau:MGALJ_45550"/>
<dbReference type="EMBL" id="AP022601">
    <property type="protein sequence ID" value="BBY92340.1"/>
    <property type="molecule type" value="Genomic_DNA"/>
</dbReference>
<dbReference type="SUPFAM" id="SSF53098">
    <property type="entry name" value="Ribonuclease H-like"/>
    <property type="match status" value="1"/>
</dbReference>
<dbReference type="Gene3D" id="3.30.420.10">
    <property type="entry name" value="Ribonuclease H-like superfamily/Ribonuclease H"/>
    <property type="match status" value="1"/>
</dbReference>
<dbReference type="InterPro" id="IPR036397">
    <property type="entry name" value="RNaseH_sf"/>
</dbReference>
<dbReference type="RefSeq" id="WP_163729215.1">
    <property type="nucleotide sequence ID" value="NZ_AP022601.1"/>
</dbReference>
<evidence type="ECO:0000313" key="2">
    <source>
        <dbReference type="EMBL" id="BBY92340.1"/>
    </source>
</evidence>
<sequence>MSDNGPCYRGKDFHTLFTGHDPLLRHIRTRIKSPQTNGVIERFFETLKYEHLFRGYIGDGDALDMETHRFRIIYNTIRPHQALADRTPKQAYLDSKTLPPS</sequence>